<dbReference type="Pfam" id="PF01900">
    <property type="entry name" value="RNase_P_Rpp14"/>
    <property type="match status" value="1"/>
</dbReference>
<dbReference type="GO" id="GO:0001682">
    <property type="term" value="P:tRNA 5'-leader removal"/>
    <property type="evidence" value="ECO:0007669"/>
    <property type="project" value="InterPro"/>
</dbReference>
<dbReference type="Gene3D" id="3.30.70.3250">
    <property type="entry name" value="Ribonuclease P, Pop5 subunit"/>
    <property type="match status" value="1"/>
</dbReference>
<dbReference type="EMBL" id="OE840789">
    <property type="protein sequence ID" value="CAD7592658.1"/>
    <property type="molecule type" value="Genomic_DNA"/>
</dbReference>
<dbReference type="AlphaFoldDB" id="A0A7R9PL04"/>
<name>A0A7R9PL04_TIMGE</name>
<dbReference type="PANTHER" id="PTHR48414:SF1">
    <property type="entry name" value="POP5 HOMOLOG, RIBONUCLEASE P_MRP SUBUNIT"/>
    <property type="match status" value="1"/>
</dbReference>
<evidence type="ECO:0000256" key="2">
    <source>
        <dbReference type="ARBA" id="ARBA00022694"/>
    </source>
</evidence>
<reference evidence="3" key="1">
    <citation type="submission" date="2020-11" db="EMBL/GenBank/DDBJ databases">
        <authorList>
            <person name="Tran Van P."/>
        </authorList>
    </citation>
    <scope>NUCLEOTIDE SEQUENCE</scope>
</reference>
<dbReference type="SUPFAM" id="SSF160350">
    <property type="entry name" value="Rnp2-like"/>
    <property type="match status" value="1"/>
</dbReference>
<dbReference type="InterPro" id="IPR038085">
    <property type="entry name" value="Rnp2-like_sf"/>
</dbReference>
<organism evidence="3">
    <name type="scientific">Timema genevievae</name>
    <name type="common">Walking stick</name>
    <dbReference type="NCBI Taxonomy" id="629358"/>
    <lineage>
        <taxon>Eukaryota</taxon>
        <taxon>Metazoa</taxon>
        <taxon>Ecdysozoa</taxon>
        <taxon>Arthropoda</taxon>
        <taxon>Hexapoda</taxon>
        <taxon>Insecta</taxon>
        <taxon>Pterygota</taxon>
        <taxon>Neoptera</taxon>
        <taxon>Polyneoptera</taxon>
        <taxon>Phasmatodea</taxon>
        <taxon>Timematodea</taxon>
        <taxon>Timematoidea</taxon>
        <taxon>Timematidae</taxon>
        <taxon>Timema</taxon>
    </lineage>
</organism>
<dbReference type="InterPro" id="IPR002759">
    <property type="entry name" value="Pop5/Rpp14/Rnp2-like"/>
</dbReference>
<comment type="similarity">
    <text evidence="1">Belongs to the eukaryotic/archaeal RNase P protein component 2 family.</text>
</comment>
<dbReference type="PANTHER" id="PTHR48414">
    <property type="entry name" value="POP5 HOMOLOG, RIBONUCLEASE P_MRP SUBUNIT"/>
    <property type="match status" value="1"/>
</dbReference>
<dbReference type="GO" id="GO:0030677">
    <property type="term" value="C:ribonuclease P complex"/>
    <property type="evidence" value="ECO:0007669"/>
    <property type="project" value="InterPro"/>
</dbReference>
<keyword evidence="2" id="KW-0819">tRNA processing</keyword>
<gene>
    <name evidence="3" type="ORF">TGEB3V08_LOCUS4992</name>
</gene>
<proteinExistence type="inferred from homology"/>
<protein>
    <submittedName>
        <fullName evidence="3">Uncharacterized protein</fullName>
    </submittedName>
</protein>
<evidence type="ECO:0000313" key="3">
    <source>
        <dbReference type="EMBL" id="CAD7592658.1"/>
    </source>
</evidence>
<evidence type="ECO:0000256" key="1">
    <source>
        <dbReference type="ARBA" id="ARBA00010800"/>
    </source>
</evidence>
<sequence length="563" mass="63787">MLSETAEDVEIEFLVVDCLILGLLQLLAVGFHGPSVPTICHQVCGTYNSLTRYPDVKNEIISGPPTVLSGFEHGSRGCVCHCPVPTCSSKLREVSLTLRRLSHRPHPSSLLVRQFNLYKTPGSVGHKQQLEGWLTTWRTSINVEKSTAVLFTWKRKCYRPAPLQLFGEQIRWADSAKYLGLTLDTKLTWRLHCTERLTKAKQRLGILGPLLNRRSALSTRNGLTLYKQLLRPILDYANFAICDNPSVNYLKTTRCDQLVGVGTCWNLLSYTPSGCIRACYFASASATQTQFQSCIRRLTSLVSVKQYSNQEDIRVTMMVLSDSPARSKNLFSLHLEEPKTLRAESCSGEKMYIALEVNPHSRSYDMPFKLKAHSLYTTIINKIEQLYGDFGVAALKGGFMAKYCNEKTRVAFVRARHGPHRLLASCLPFVNKIENRQVMLRILYTGATLRQCYKFIQKYQRLQLQRFWANLKTDKQRKEMEDAVMDLKITKVPTEVALDESGPDGSHPLVGAHIPYMNLFHGSFRILRWELMASDGDVVQQWNDDVHHGIVAESESSDNSLSE</sequence>
<accession>A0A7R9PL04</accession>